<dbReference type="OrthoDB" id="3934656at2759"/>
<dbReference type="GeneID" id="19169405"/>
<feature type="transmembrane region" description="Helical" evidence="9">
    <location>
        <begin position="15"/>
        <end position="38"/>
    </location>
</feature>
<keyword evidence="9" id="KW-0472">Membrane</keyword>
<keyword evidence="4 8" id="KW-0560">Oxidoreductase</keyword>
<dbReference type="eggNOG" id="KOG0157">
    <property type="taxonomic scope" value="Eukaryota"/>
</dbReference>
<dbReference type="GO" id="GO:0020037">
    <property type="term" value="F:heme binding"/>
    <property type="evidence" value="ECO:0007669"/>
    <property type="project" value="InterPro"/>
</dbReference>
<sequence length="531" mass="60015">MDPKLLSLLAPVSSFFSLSSALVLSGGLVVYWILWVVYARHFHPLHKIPGPWLASVSRLWYMLQIARGDMEYTQRRLHAQYGPLLRIAPNEVACASPDAIKTIYRIQGALDKTDFYSVWNTQNFSKHPDVFTCISDKVHGERRRIMNHVYTLSNVLKSEEYIDKCTGLFLQRLAEYQDGSRPFDLGEWLQMYAFDVIGELYFGRMFGFMETSSDHESWIHSLDLLMPFLCMTAVAPTYVRSLILASALVVPGSLAALKAIENIGTSARRCVAQRFAEESKDEGQHRSDILDQLYRIHLEKGDKVDFNLGEIEQEAYVALFAGSDTTAIALRSVFYHLFKNPTVYKQLVQEIDEAAERGQLSSPVKYSEAIQLPFLCACIKEALRVHPGVALTMGRTVPAEGLQLCGTYIPGGYRVGMNAAVIHYDKSIFGPDADQYRPGRWLADDAAALDKYMLHFGAGTRTCIGKNISLAELHKLVPSVLREFQLDLREKGQVWRTRNLWFNKQEGVQVRVTARQFAKAKGDRAEPDVEI</sequence>
<evidence type="ECO:0000256" key="6">
    <source>
        <dbReference type="ARBA" id="ARBA00023033"/>
    </source>
</evidence>
<dbReference type="RefSeq" id="XP_007733605.1">
    <property type="nucleotide sequence ID" value="XM_007735415.1"/>
</dbReference>
<dbReference type="InterPro" id="IPR002401">
    <property type="entry name" value="Cyt_P450_E_grp-I"/>
</dbReference>
<dbReference type="PANTHER" id="PTHR24305:SF229">
    <property type="entry name" value="P450, PUTATIVE (EUROFUNG)-RELATED"/>
    <property type="match status" value="1"/>
</dbReference>
<comment type="caution">
    <text evidence="10">The sequence shown here is derived from an EMBL/GenBank/DDBJ whole genome shotgun (WGS) entry which is preliminary data.</text>
</comment>
<comment type="cofactor">
    <cofactor evidence="1 7">
        <name>heme</name>
        <dbReference type="ChEBI" id="CHEBI:30413"/>
    </cofactor>
</comment>
<keyword evidence="11" id="KW-1185">Reference proteome</keyword>
<dbReference type="GO" id="GO:0004497">
    <property type="term" value="F:monooxygenase activity"/>
    <property type="evidence" value="ECO:0007669"/>
    <property type="project" value="UniProtKB-KW"/>
</dbReference>
<feature type="binding site" description="axial binding residue" evidence="7">
    <location>
        <position position="463"/>
    </location>
    <ligand>
        <name>heme</name>
        <dbReference type="ChEBI" id="CHEBI:30413"/>
    </ligand>
    <ligandPart>
        <name>Fe</name>
        <dbReference type="ChEBI" id="CHEBI:18248"/>
    </ligandPart>
</feature>
<dbReference type="PRINTS" id="PR00385">
    <property type="entry name" value="P450"/>
</dbReference>
<dbReference type="GO" id="GO:0005506">
    <property type="term" value="F:iron ion binding"/>
    <property type="evidence" value="ECO:0007669"/>
    <property type="project" value="InterPro"/>
</dbReference>
<comment type="similarity">
    <text evidence="2 8">Belongs to the cytochrome P450 family.</text>
</comment>
<dbReference type="EMBL" id="AMGY01000004">
    <property type="protein sequence ID" value="EXJ84620.1"/>
    <property type="molecule type" value="Genomic_DNA"/>
</dbReference>
<dbReference type="PANTHER" id="PTHR24305">
    <property type="entry name" value="CYTOCHROME P450"/>
    <property type="match status" value="1"/>
</dbReference>
<evidence type="ECO:0000256" key="4">
    <source>
        <dbReference type="ARBA" id="ARBA00023002"/>
    </source>
</evidence>
<organism evidence="10 11">
    <name type="scientific">Capronia epimyces CBS 606.96</name>
    <dbReference type="NCBI Taxonomy" id="1182542"/>
    <lineage>
        <taxon>Eukaryota</taxon>
        <taxon>Fungi</taxon>
        <taxon>Dikarya</taxon>
        <taxon>Ascomycota</taxon>
        <taxon>Pezizomycotina</taxon>
        <taxon>Eurotiomycetes</taxon>
        <taxon>Chaetothyriomycetidae</taxon>
        <taxon>Chaetothyriales</taxon>
        <taxon>Herpotrichiellaceae</taxon>
        <taxon>Capronia</taxon>
    </lineage>
</organism>
<dbReference type="PRINTS" id="PR00463">
    <property type="entry name" value="EP450I"/>
</dbReference>
<evidence type="ECO:0000256" key="1">
    <source>
        <dbReference type="ARBA" id="ARBA00001971"/>
    </source>
</evidence>
<dbReference type="InterPro" id="IPR001128">
    <property type="entry name" value="Cyt_P450"/>
</dbReference>
<keyword evidence="5 7" id="KW-0408">Iron</keyword>
<evidence type="ECO:0000256" key="3">
    <source>
        <dbReference type="ARBA" id="ARBA00022723"/>
    </source>
</evidence>
<dbReference type="AlphaFoldDB" id="W9Y4P9"/>
<evidence type="ECO:0000256" key="8">
    <source>
        <dbReference type="RuleBase" id="RU000461"/>
    </source>
</evidence>
<proteinExistence type="inferred from homology"/>
<name>W9Y4P9_9EURO</name>
<dbReference type="Pfam" id="PF00067">
    <property type="entry name" value="p450"/>
    <property type="match status" value="1"/>
</dbReference>
<keyword evidence="9" id="KW-0812">Transmembrane</keyword>
<dbReference type="STRING" id="1182542.W9Y4P9"/>
<evidence type="ECO:0000256" key="9">
    <source>
        <dbReference type="SAM" id="Phobius"/>
    </source>
</evidence>
<evidence type="ECO:0000313" key="10">
    <source>
        <dbReference type="EMBL" id="EXJ84620.1"/>
    </source>
</evidence>
<dbReference type="InterPro" id="IPR017972">
    <property type="entry name" value="Cyt_P450_CS"/>
</dbReference>
<dbReference type="SUPFAM" id="SSF48264">
    <property type="entry name" value="Cytochrome P450"/>
    <property type="match status" value="1"/>
</dbReference>
<keyword evidence="9" id="KW-1133">Transmembrane helix</keyword>
<reference evidence="10 11" key="1">
    <citation type="submission" date="2013-03" db="EMBL/GenBank/DDBJ databases">
        <title>The Genome Sequence of Capronia epimyces CBS 606.96.</title>
        <authorList>
            <consortium name="The Broad Institute Genomics Platform"/>
            <person name="Cuomo C."/>
            <person name="de Hoog S."/>
            <person name="Gorbushina A."/>
            <person name="Walker B."/>
            <person name="Young S.K."/>
            <person name="Zeng Q."/>
            <person name="Gargeya S."/>
            <person name="Fitzgerald M."/>
            <person name="Haas B."/>
            <person name="Abouelleil A."/>
            <person name="Allen A.W."/>
            <person name="Alvarado L."/>
            <person name="Arachchi H.M."/>
            <person name="Berlin A.M."/>
            <person name="Chapman S.B."/>
            <person name="Gainer-Dewar J."/>
            <person name="Goldberg J."/>
            <person name="Griggs A."/>
            <person name="Gujja S."/>
            <person name="Hansen M."/>
            <person name="Howarth C."/>
            <person name="Imamovic A."/>
            <person name="Ireland A."/>
            <person name="Larimer J."/>
            <person name="McCowan C."/>
            <person name="Murphy C."/>
            <person name="Pearson M."/>
            <person name="Poon T.W."/>
            <person name="Priest M."/>
            <person name="Roberts A."/>
            <person name="Saif S."/>
            <person name="Shea T."/>
            <person name="Sisk P."/>
            <person name="Sykes S."/>
            <person name="Wortman J."/>
            <person name="Nusbaum C."/>
            <person name="Birren B."/>
        </authorList>
    </citation>
    <scope>NUCLEOTIDE SEQUENCE [LARGE SCALE GENOMIC DNA]</scope>
    <source>
        <strain evidence="10 11">CBS 606.96</strain>
    </source>
</reference>
<evidence type="ECO:0000256" key="2">
    <source>
        <dbReference type="ARBA" id="ARBA00010617"/>
    </source>
</evidence>
<evidence type="ECO:0000256" key="5">
    <source>
        <dbReference type="ARBA" id="ARBA00023004"/>
    </source>
</evidence>
<dbReference type="InterPro" id="IPR036396">
    <property type="entry name" value="Cyt_P450_sf"/>
</dbReference>
<dbReference type="HOGENOM" id="CLU_001570_14_0_1"/>
<keyword evidence="7 8" id="KW-0349">Heme</keyword>
<evidence type="ECO:0000313" key="11">
    <source>
        <dbReference type="Proteomes" id="UP000019478"/>
    </source>
</evidence>
<evidence type="ECO:0008006" key="12">
    <source>
        <dbReference type="Google" id="ProtNLM"/>
    </source>
</evidence>
<protein>
    <recommendedName>
        <fullName evidence="12">Cytochrome P450 oxidoreductase</fullName>
    </recommendedName>
</protein>
<dbReference type="InterPro" id="IPR050121">
    <property type="entry name" value="Cytochrome_P450_monoxygenase"/>
</dbReference>
<dbReference type="GO" id="GO:0016705">
    <property type="term" value="F:oxidoreductase activity, acting on paired donors, with incorporation or reduction of molecular oxygen"/>
    <property type="evidence" value="ECO:0007669"/>
    <property type="project" value="InterPro"/>
</dbReference>
<dbReference type="Gene3D" id="1.10.630.10">
    <property type="entry name" value="Cytochrome P450"/>
    <property type="match status" value="1"/>
</dbReference>
<keyword evidence="6 8" id="KW-0503">Monooxygenase</keyword>
<dbReference type="Proteomes" id="UP000019478">
    <property type="component" value="Unassembled WGS sequence"/>
</dbReference>
<keyword evidence="3 7" id="KW-0479">Metal-binding</keyword>
<accession>W9Y4P9</accession>
<dbReference type="CDD" id="cd11060">
    <property type="entry name" value="CYP57A1-like"/>
    <property type="match status" value="1"/>
</dbReference>
<evidence type="ECO:0000256" key="7">
    <source>
        <dbReference type="PIRSR" id="PIRSR602401-1"/>
    </source>
</evidence>
<dbReference type="PROSITE" id="PS00086">
    <property type="entry name" value="CYTOCHROME_P450"/>
    <property type="match status" value="1"/>
</dbReference>
<dbReference type="FunFam" id="1.10.630.10:FF:000050">
    <property type="entry name" value="Cytochrome P450 monooxygenase"/>
    <property type="match status" value="1"/>
</dbReference>
<gene>
    <name evidence="10" type="ORF">A1O3_05290</name>
</gene>